<comment type="caution">
    <text evidence="1">The sequence shown here is derived from an EMBL/GenBank/DDBJ whole genome shotgun (WGS) entry which is preliminary data.</text>
</comment>
<organism evidence="1 2">
    <name type="scientific">Rhynchophorus ferrugineus</name>
    <name type="common">Red palm weevil</name>
    <name type="synonym">Curculio ferrugineus</name>
    <dbReference type="NCBI Taxonomy" id="354439"/>
    <lineage>
        <taxon>Eukaryota</taxon>
        <taxon>Metazoa</taxon>
        <taxon>Ecdysozoa</taxon>
        <taxon>Arthropoda</taxon>
        <taxon>Hexapoda</taxon>
        <taxon>Insecta</taxon>
        <taxon>Pterygota</taxon>
        <taxon>Neoptera</taxon>
        <taxon>Endopterygota</taxon>
        <taxon>Coleoptera</taxon>
        <taxon>Polyphaga</taxon>
        <taxon>Cucujiformia</taxon>
        <taxon>Curculionidae</taxon>
        <taxon>Dryophthorinae</taxon>
        <taxon>Rhynchophorus</taxon>
    </lineage>
</organism>
<proteinExistence type="predicted"/>
<dbReference type="EMBL" id="JAACXV010014167">
    <property type="protein sequence ID" value="KAF7269847.1"/>
    <property type="molecule type" value="Genomic_DNA"/>
</dbReference>
<keyword evidence="2" id="KW-1185">Reference proteome</keyword>
<evidence type="ECO:0000313" key="2">
    <source>
        <dbReference type="Proteomes" id="UP000625711"/>
    </source>
</evidence>
<sequence length="152" mass="17663">MESYSGYYSPIGFEEQNPNFINLQQAIARLRQAFIDNNDLENENSVDQTVSDLLDVSRLALENWFYYYEQELKSALTSRDLKVKNASRISANLMDGQFENPDKKRSEIYTVRRSGLNKFVMDRGNKRKADFGSQRDATGKQAQELRYLFHIG</sequence>
<dbReference type="Proteomes" id="UP000625711">
    <property type="component" value="Unassembled WGS sequence"/>
</dbReference>
<evidence type="ECO:0000313" key="1">
    <source>
        <dbReference type="EMBL" id="KAF7269847.1"/>
    </source>
</evidence>
<name>A0A834I9T7_RHYFE</name>
<gene>
    <name evidence="1" type="ORF">GWI33_017130</name>
</gene>
<accession>A0A834I9T7</accession>
<dbReference type="OrthoDB" id="6768912at2759"/>
<dbReference type="AlphaFoldDB" id="A0A834I9T7"/>
<reference evidence="1" key="1">
    <citation type="submission" date="2020-08" db="EMBL/GenBank/DDBJ databases">
        <title>Genome sequencing and assembly of the red palm weevil Rhynchophorus ferrugineus.</title>
        <authorList>
            <person name="Dias G.B."/>
            <person name="Bergman C.M."/>
            <person name="Manee M."/>
        </authorList>
    </citation>
    <scope>NUCLEOTIDE SEQUENCE</scope>
    <source>
        <strain evidence="1">AA-2017</strain>
        <tissue evidence="1">Whole larva</tissue>
    </source>
</reference>
<protein>
    <submittedName>
        <fullName evidence="1">Uncharacterized protein</fullName>
    </submittedName>
</protein>